<sequence length="81" mass="9098">AVQEAVAQSLDYLFQTSPRTRVALVTFNNEVTIYGDGLTSPQTLQDFELIDQNYLKTQGGQIALPHCVLESRDALHQRIHL</sequence>
<evidence type="ECO:0008006" key="3">
    <source>
        <dbReference type="Google" id="ProtNLM"/>
    </source>
</evidence>
<evidence type="ECO:0000313" key="2">
    <source>
        <dbReference type="Proteomes" id="UP000288216"/>
    </source>
</evidence>
<dbReference type="STRING" id="75743.A0A401QAE5"/>
<keyword evidence="2" id="KW-1185">Reference proteome</keyword>
<dbReference type="EMBL" id="BFAA01022067">
    <property type="protein sequence ID" value="GCB82340.1"/>
    <property type="molecule type" value="Genomic_DNA"/>
</dbReference>
<protein>
    <recommendedName>
        <fullName evidence="3">VWFA domain-containing protein</fullName>
    </recommendedName>
</protein>
<dbReference type="SUPFAM" id="SSF53300">
    <property type="entry name" value="vWA-like"/>
    <property type="match status" value="1"/>
</dbReference>
<dbReference type="InterPro" id="IPR036465">
    <property type="entry name" value="vWFA_dom_sf"/>
</dbReference>
<dbReference type="OrthoDB" id="1724672at2759"/>
<reference evidence="1 2" key="1">
    <citation type="journal article" date="2018" name="Nat. Ecol. Evol.">
        <title>Shark genomes provide insights into elasmobranch evolution and the origin of vertebrates.</title>
        <authorList>
            <person name="Hara Y"/>
            <person name="Yamaguchi K"/>
            <person name="Onimaru K"/>
            <person name="Kadota M"/>
            <person name="Koyanagi M"/>
            <person name="Keeley SD"/>
            <person name="Tatsumi K"/>
            <person name="Tanaka K"/>
            <person name="Motone F"/>
            <person name="Kageyama Y"/>
            <person name="Nozu R"/>
            <person name="Adachi N"/>
            <person name="Nishimura O"/>
            <person name="Nakagawa R"/>
            <person name="Tanegashima C"/>
            <person name="Kiyatake I"/>
            <person name="Matsumoto R"/>
            <person name="Murakumo K"/>
            <person name="Nishida K"/>
            <person name="Terakita A"/>
            <person name="Kuratani S"/>
            <person name="Sato K"/>
            <person name="Hyodo S Kuraku.S."/>
        </authorList>
    </citation>
    <scope>NUCLEOTIDE SEQUENCE [LARGE SCALE GENOMIC DNA]</scope>
</reference>
<accession>A0A401QAE5</accession>
<organism evidence="1 2">
    <name type="scientific">Scyliorhinus torazame</name>
    <name type="common">Cloudy catshark</name>
    <name type="synonym">Catulus torazame</name>
    <dbReference type="NCBI Taxonomy" id="75743"/>
    <lineage>
        <taxon>Eukaryota</taxon>
        <taxon>Metazoa</taxon>
        <taxon>Chordata</taxon>
        <taxon>Craniata</taxon>
        <taxon>Vertebrata</taxon>
        <taxon>Chondrichthyes</taxon>
        <taxon>Elasmobranchii</taxon>
        <taxon>Galeomorphii</taxon>
        <taxon>Galeoidea</taxon>
        <taxon>Carcharhiniformes</taxon>
        <taxon>Scyliorhinidae</taxon>
        <taxon>Scyliorhinus</taxon>
    </lineage>
</organism>
<proteinExistence type="predicted"/>
<dbReference type="Proteomes" id="UP000288216">
    <property type="component" value="Unassembled WGS sequence"/>
</dbReference>
<name>A0A401QAE5_SCYTO</name>
<comment type="caution">
    <text evidence="1">The sequence shown here is derived from an EMBL/GenBank/DDBJ whole genome shotgun (WGS) entry which is preliminary data.</text>
</comment>
<feature type="non-terminal residue" evidence="1">
    <location>
        <position position="1"/>
    </location>
</feature>
<evidence type="ECO:0000313" key="1">
    <source>
        <dbReference type="EMBL" id="GCB82340.1"/>
    </source>
</evidence>
<dbReference type="AlphaFoldDB" id="A0A401QAE5"/>
<gene>
    <name evidence="1" type="ORF">scyTo_0022314</name>
</gene>